<dbReference type="EMBL" id="UINC01022258">
    <property type="protein sequence ID" value="SVA91504.1"/>
    <property type="molecule type" value="Genomic_DNA"/>
</dbReference>
<gene>
    <name evidence="1" type="ORF">METZ01_LOCUS144358</name>
</gene>
<sequence>MSTPRLLARLFQRIPDNGSVPMRFAHLFLSALWLGGCSSHPGPIIDMNGVNRTVYEQDLAECNGFADQIHIEYGMARGAAAGAATGAAVGVIRGRDIAENAGLGAVLGSSKSGVQGAKEKEQLVKRCLRYRGYRVLN</sequence>
<reference evidence="1" key="1">
    <citation type="submission" date="2018-05" db="EMBL/GenBank/DDBJ databases">
        <authorList>
            <person name="Lanie J.A."/>
            <person name="Ng W.-L."/>
            <person name="Kazmierczak K.M."/>
            <person name="Andrzejewski T.M."/>
            <person name="Davidsen T.M."/>
            <person name="Wayne K.J."/>
            <person name="Tettelin H."/>
            <person name="Glass J.I."/>
            <person name="Rusch D."/>
            <person name="Podicherti R."/>
            <person name="Tsui H.-C.T."/>
            <person name="Winkler M.E."/>
        </authorList>
    </citation>
    <scope>NUCLEOTIDE SEQUENCE</scope>
</reference>
<dbReference type="AlphaFoldDB" id="A0A381ZQU7"/>
<evidence type="ECO:0000313" key="1">
    <source>
        <dbReference type="EMBL" id="SVA91504.1"/>
    </source>
</evidence>
<accession>A0A381ZQU7</accession>
<protein>
    <recommendedName>
        <fullName evidence="2">Glycine-zipper-containing OmpA-like membrane domain-containing protein</fullName>
    </recommendedName>
</protein>
<evidence type="ECO:0008006" key="2">
    <source>
        <dbReference type="Google" id="ProtNLM"/>
    </source>
</evidence>
<proteinExistence type="predicted"/>
<organism evidence="1">
    <name type="scientific">marine metagenome</name>
    <dbReference type="NCBI Taxonomy" id="408172"/>
    <lineage>
        <taxon>unclassified sequences</taxon>
        <taxon>metagenomes</taxon>
        <taxon>ecological metagenomes</taxon>
    </lineage>
</organism>
<name>A0A381ZQU7_9ZZZZ</name>